<sequence>MSVGYYLINKTKKEQITFSHLPADTANELTGNPVTSAITTWYMLKNLGDEISFIPDQYYENEYSLKGASLDEISDYDDVTNLLIEDLISLGILKDNGIEHFFEDEPEVYMRRLENIWMDK</sequence>
<protein>
    <submittedName>
        <fullName evidence="1">Uncharacterized protein</fullName>
    </submittedName>
</protein>
<dbReference type="RefSeq" id="WP_077839875.1">
    <property type="nucleotide sequence ID" value="NZ_JABTAE010000001.1"/>
</dbReference>
<comment type="caution">
    <text evidence="1">The sequence shown here is derived from an EMBL/GenBank/DDBJ whole genome shotgun (WGS) entry which is preliminary data.</text>
</comment>
<dbReference type="Proteomes" id="UP000190973">
    <property type="component" value="Unassembled WGS sequence"/>
</dbReference>
<dbReference type="EMBL" id="LZZI01000075">
    <property type="protein sequence ID" value="OOM59455.1"/>
    <property type="molecule type" value="Genomic_DNA"/>
</dbReference>
<proteinExistence type="predicted"/>
<gene>
    <name evidence="1" type="ORF">CLBCK_34980</name>
</gene>
<evidence type="ECO:0000313" key="2">
    <source>
        <dbReference type="Proteomes" id="UP000190973"/>
    </source>
</evidence>
<dbReference type="AlphaFoldDB" id="A0A1S8S2G2"/>
<name>A0A1S8S2G2_CLOBE</name>
<reference evidence="1 2" key="1">
    <citation type="submission" date="2016-05" db="EMBL/GenBank/DDBJ databases">
        <title>Microbial solvent formation.</title>
        <authorList>
            <person name="Poehlein A."/>
            <person name="Montoya Solano J.D."/>
            <person name="Flitsch S."/>
            <person name="Krabben P."/>
            <person name="Duerre P."/>
            <person name="Daniel R."/>
        </authorList>
    </citation>
    <scope>NUCLEOTIDE SEQUENCE [LARGE SCALE GENOMIC DNA]</scope>
    <source>
        <strain evidence="1 2">DSM 53</strain>
    </source>
</reference>
<accession>A0A1S8S2G2</accession>
<organism evidence="1 2">
    <name type="scientific">Clostridium beijerinckii</name>
    <name type="common">Clostridium MP</name>
    <dbReference type="NCBI Taxonomy" id="1520"/>
    <lineage>
        <taxon>Bacteria</taxon>
        <taxon>Bacillati</taxon>
        <taxon>Bacillota</taxon>
        <taxon>Clostridia</taxon>
        <taxon>Eubacteriales</taxon>
        <taxon>Clostridiaceae</taxon>
        <taxon>Clostridium</taxon>
    </lineage>
</organism>
<evidence type="ECO:0000313" key="1">
    <source>
        <dbReference type="EMBL" id="OOM59455.1"/>
    </source>
</evidence>